<dbReference type="Gene3D" id="3.90.380.10">
    <property type="entry name" value="Naphthalene 1,2-dioxygenase Alpha Subunit, Chain A, domain 1"/>
    <property type="match status" value="2"/>
</dbReference>
<dbReference type="Pfam" id="PF00848">
    <property type="entry name" value="Ring_hydroxyl_A"/>
    <property type="match status" value="1"/>
</dbReference>
<dbReference type="PRINTS" id="PR00090">
    <property type="entry name" value="RNGDIOXGNASE"/>
</dbReference>
<dbReference type="EC" id="1.14.13.-" evidence="9"/>
<dbReference type="PANTHER" id="PTHR43756:SF5">
    <property type="entry name" value="CHOLINE MONOOXYGENASE, CHLOROPLASTIC"/>
    <property type="match status" value="1"/>
</dbReference>
<evidence type="ECO:0000256" key="7">
    <source>
        <dbReference type="ARBA" id="ARBA00023027"/>
    </source>
</evidence>
<dbReference type="PROSITE" id="PS00570">
    <property type="entry name" value="RING_HYDROXYL_ALPHA"/>
    <property type="match status" value="1"/>
</dbReference>
<dbReference type="SUPFAM" id="SSF55961">
    <property type="entry name" value="Bet v1-like"/>
    <property type="match status" value="1"/>
</dbReference>
<sequence length="377" mass="42964">MNKREVVKAPLADQTLAAVYYLSQSVMDAEVRHLLYNSWQFACHISEVAQPGDYYTFSMHGQDYFIVRTLERALKAFYNVCPHRGHRLVEGQGNKSRITCPYHAWTFGLDGALRGARGMARSSIDFENFGLLPVAIDTLAGFVFINASNTAAPLDEFAAELEAQMLKACPDLLSYVPNRGGSEFGHTYVCNANWKVMLDNYLECYHCQMAHPEFNEMMSIPDSQFTLFENFTYQNAPTKKKAENLAFPLDLEHDVLVGEFWWVFPNITLGRFPGTQNFYVSRFDPVEPGITSRYTVSLQPAVPTDEGAADRDRLRSVWTTEVVSQEDKALCENVQRGMGQRGFQHGWYVTDLENHGVSEHAMRHFHDLYRTWAAKHL</sequence>
<dbReference type="CDD" id="cd03469">
    <property type="entry name" value="Rieske_RO_Alpha_N"/>
    <property type="match status" value="1"/>
</dbReference>
<dbReference type="InterPro" id="IPR015881">
    <property type="entry name" value="ARHD_Rieske_2Fe_2S"/>
</dbReference>
<keyword evidence="6" id="KW-0411">Iron-sulfur</keyword>
<evidence type="ECO:0000313" key="9">
    <source>
        <dbReference type="EMBL" id="MFD2741628.1"/>
    </source>
</evidence>
<evidence type="ECO:0000256" key="2">
    <source>
        <dbReference type="ARBA" id="ARBA00022714"/>
    </source>
</evidence>
<reference evidence="10" key="1">
    <citation type="journal article" date="2019" name="Int. J. Syst. Evol. Microbiol.">
        <title>The Global Catalogue of Microorganisms (GCM) 10K type strain sequencing project: providing services to taxonomists for standard genome sequencing and annotation.</title>
        <authorList>
            <consortium name="The Broad Institute Genomics Platform"/>
            <consortium name="The Broad Institute Genome Sequencing Center for Infectious Disease"/>
            <person name="Wu L."/>
            <person name="Ma J."/>
        </authorList>
    </citation>
    <scope>NUCLEOTIDE SEQUENCE [LARGE SCALE GENOMIC DNA]</scope>
    <source>
        <strain evidence="10">TISTR 2562</strain>
    </source>
</reference>
<evidence type="ECO:0000256" key="6">
    <source>
        <dbReference type="ARBA" id="ARBA00023014"/>
    </source>
</evidence>
<gene>
    <name evidence="9" type="ORF">ACFSUD_18870</name>
</gene>
<name>A0ABW5U746_9RHOB</name>
<keyword evidence="4 9" id="KW-0560">Oxidoreductase</keyword>
<dbReference type="InterPro" id="IPR036922">
    <property type="entry name" value="Rieske_2Fe-2S_sf"/>
</dbReference>
<evidence type="ECO:0000256" key="4">
    <source>
        <dbReference type="ARBA" id="ARBA00023002"/>
    </source>
</evidence>
<evidence type="ECO:0000256" key="1">
    <source>
        <dbReference type="ARBA" id="ARBA00001962"/>
    </source>
</evidence>
<accession>A0ABW5U746</accession>
<dbReference type="SUPFAM" id="SSF50022">
    <property type="entry name" value="ISP domain"/>
    <property type="match status" value="1"/>
</dbReference>
<keyword evidence="2" id="KW-0001">2Fe-2S</keyword>
<dbReference type="Proteomes" id="UP001597474">
    <property type="component" value="Unassembled WGS sequence"/>
</dbReference>
<dbReference type="InterPro" id="IPR001663">
    <property type="entry name" value="Rng_hydr_dOase-A"/>
</dbReference>
<dbReference type="Pfam" id="PF00355">
    <property type="entry name" value="Rieske"/>
    <property type="match status" value="1"/>
</dbReference>
<dbReference type="PANTHER" id="PTHR43756">
    <property type="entry name" value="CHOLINE MONOOXYGENASE, CHLOROPLASTIC"/>
    <property type="match status" value="1"/>
</dbReference>
<feature type="domain" description="Rieske" evidence="8">
    <location>
        <begin position="39"/>
        <end position="145"/>
    </location>
</feature>
<proteinExistence type="predicted"/>
<dbReference type="Gene3D" id="2.102.10.10">
    <property type="entry name" value="Rieske [2Fe-2S] iron-sulphur domain"/>
    <property type="match status" value="1"/>
</dbReference>
<dbReference type="InterPro" id="IPR017941">
    <property type="entry name" value="Rieske_2Fe-2S"/>
</dbReference>
<protein>
    <submittedName>
        <fullName evidence="9">Aromatic ring-hydroxylating dioxygenase subunit alpha</fullName>
        <ecNumber evidence="9">1.14.13.-</ecNumber>
    </submittedName>
</protein>
<organism evidence="9 10">
    <name type="scientific">Sulfitobacter aestuarii</name>
    <dbReference type="NCBI Taxonomy" id="2161676"/>
    <lineage>
        <taxon>Bacteria</taxon>
        <taxon>Pseudomonadati</taxon>
        <taxon>Pseudomonadota</taxon>
        <taxon>Alphaproteobacteria</taxon>
        <taxon>Rhodobacterales</taxon>
        <taxon>Roseobacteraceae</taxon>
        <taxon>Sulfitobacter</taxon>
    </lineage>
</organism>
<keyword evidence="7" id="KW-0520">NAD</keyword>
<dbReference type="EMBL" id="JBHUMP010000035">
    <property type="protein sequence ID" value="MFD2741628.1"/>
    <property type="molecule type" value="Genomic_DNA"/>
</dbReference>
<dbReference type="InterPro" id="IPR015879">
    <property type="entry name" value="Ring_hydroxy_dOase_asu_C_dom"/>
</dbReference>
<keyword evidence="5" id="KW-0408">Iron</keyword>
<evidence type="ECO:0000256" key="3">
    <source>
        <dbReference type="ARBA" id="ARBA00022723"/>
    </source>
</evidence>
<keyword evidence="10" id="KW-1185">Reference proteome</keyword>
<dbReference type="PROSITE" id="PS51296">
    <property type="entry name" value="RIESKE"/>
    <property type="match status" value="1"/>
</dbReference>
<evidence type="ECO:0000259" key="8">
    <source>
        <dbReference type="PROSITE" id="PS51296"/>
    </source>
</evidence>
<dbReference type="GO" id="GO:0051213">
    <property type="term" value="F:dioxygenase activity"/>
    <property type="evidence" value="ECO:0007669"/>
    <property type="project" value="UniProtKB-KW"/>
</dbReference>
<comment type="cofactor">
    <cofactor evidence="1">
        <name>Fe cation</name>
        <dbReference type="ChEBI" id="CHEBI:24875"/>
    </cofactor>
</comment>
<evidence type="ECO:0000313" key="10">
    <source>
        <dbReference type="Proteomes" id="UP001597474"/>
    </source>
</evidence>
<dbReference type="RefSeq" id="WP_386376055.1">
    <property type="nucleotide sequence ID" value="NZ_JBHUMP010000035.1"/>
</dbReference>
<comment type="caution">
    <text evidence="9">The sequence shown here is derived from an EMBL/GenBank/DDBJ whole genome shotgun (WGS) entry which is preliminary data.</text>
</comment>
<keyword evidence="9" id="KW-0223">Dioxygenase</keyword>
<evidence type="ECO:0000256" key="5">
    <source>
        <dbReference type="ARBA" id="ARBA00023004"/>
    </source>
</evidence>
<keyword evidence="3" id="KW-0479">Metal-binding</keyword>